<keyword evidence="3" id="KW-1185">Reference proteome</keyword>
<gene>
    <name evidence="2" type="ORF">AK812_SmicGene23824</name>
</gene>
<name>A0A1Q9DGE0_SYMMI</name>
<evidence type="ECO:0000313" key="3">
    <source>
        <dbReference type="Proteomes" id="UP000186817"/>
    </source>
</evidence>
<dbReference type="EMBL" id="LSRX01000554">
    <property type="protein sequence ID" value="OLP94160.1"/>
    <property type="molecule type" value="Genomic_DNA"/>
</dbReference>
<feature type="region of interest" description="Disordered" evidence="1">
    <location>
        <begin position="1"/>
        <end position="64"/>
    </location>
</feature>
<proteinExistence type="predicted"/>
<feature type="compositionally biased region" description="Polar residues" evidence="1">
    <location>
        <begin position="1"/>
        <end position="17"/>
    </location>
</feature>
<reference evidence="2 3" key="1">
    <citation type="submission" date="2016-02" db="EMBL/GenBank/DDBJ databases">
        <title>Genome analysis of coral dinoflagellate symbionts highlights evolutionary adaptations to a symbiotic lifestyle.</title>
        <authorList>
            <person name="Aranda M."/>
            <person name="Li Y."/>
            <person name="Liew Y.J."/>
            <person name="Baumgarten S."/>
            <person name="Simakov O."/>
            <person name="Wilson M."/>
            <person name="Piel J."/>
            <person name="Ashoor H."/>
            <person name="Bougouffa S."/>
            <person name="Bajic V.B."/>
            <person name="Ryu T."/>
            <person name="Ravasi T."/>
            <person name="Bayer T."/>
            <person name="Micklem G."/>
            <person name="Kim H."/>
            <person name="Bhak J."/>
            <person name="Lajeunesse T.C."/>
            <person name="Voolstra C.R."/>
        </authorList>
    </citation>
    <scope>NUCLEOTIDE SEQUENCE [LARGE SCALE GENOMIC DNA]</scope>
    <source>
        <strain evidence="2 3">CCMP2467</strain>
    </source>
</reference>
<dbReference type="AlphaFoldDB" id="A0A1Q9DGE0"/>
<organism evidence="2 3">
    <name type="scientific">Symbiodinium microadriaticum</name>
    <name type="common">Dinoflagellate</name>
    <name type="synonym">Zooxanthella microadriatica</name>
    <dbReference type="NCBI Taxonomy" id="2951"/>
    <lineage>
        <taxon>Eukaryota</taxon>
        <taxon>Sar</taxon>
        <taxon>Alveolata</taxon>
        <taxon>Dinophyceae</taxon>
        <taxon>Suessiales</taxon>
        <taxon>Symbiodiniaceae</taxon>
        <taxon>Symbiodinium</taxon>
    </lineage>
</organism>
<evidence type="ECO:0000256" key="1">
    <source>
        <dbReference type="SAM" id="MobiDB-lite"/>
    </source>
</evidence>
<feature type="compositionally biased region" description="Basic and acidic residues" evidence="1">
    <location>
        <begin position="23"/>
        <end position="33"/>
    </location>
</feature>
<evidence type="ECO:0000313" key="2">
    <source>
        <dbReference type="EMBL" id="OLP94160.1"/>
    </source>
</evidence>
<sequence length="479" mass="53302">MTSPTKQISALWGSTSPLNPPKPKKEAMNDNGRRARPRLTRAAGVPARSQRKPKRTLEAAGASGPPKSLLKMLVQLDSLQMYKTSVKWKENCEAGTCDVPRRTALMGAMIMELQARLAKTSEENLRKLCQEAGWLSQDNAWRYLAWSPTEKNLMQTTKEPMTHTALQEAMAQILELTAIPELIHRFHSRRPLRENYQTDTVIMLLTLSIRPEANKLYTLFSKIQDLSATQLIGLRLRLKVIDEHTRDIIKLRCPQTGSRGEAIADKCVKLLRYSISYWEGGLFGRHTDQPVKRADGRTSKYSLRVFLNSSAGKEFEGGLSAFHVAFRPKPVVFEPEVILADSRQQHVIVQMSIRSDLKMSKEPSAESKLRIDCQGSTAKYKKKWRTFDNFARALQLEVWVGGTMARGSGAGGGTRLWGWGNAALEGRARLDGTRLWMGGRFVSSGAGQFRGGSGQVSLLAGTGARFRAEVPVEAGGSFE</sequence>
<dbReference type="Proteomes" id="UP000186817">
    <property type="component" value="Unassembled WGS sequence"/>
</dbReference>
<accession>A0A1Q9DGE0</accession>
<protein>
    <submittedName>
        <fullName evidence="2">Uncharacterized protein</fullName>
    </submittedName>
</protein>
<comment type="caution">
    <text evidence="2">The sequence shown here is derived from an EMBL/GenBank/DDBJ whole genome shotgun (WGS) entry which is preliminary data.</text>
</comment>